<protein>
    <recommendedName>
        <fullName evidence="5">GUN4-like domain-containing protein</fullName>
    </recommendedName>
</protein>
<gene>
    <name evidence="3" type="ORF">CWATWH0003_0499</name>
</gene>
<dbReference type="Gene3D" id="1.25.40.620">
    <property type="match status" value="1"/>
</dbReference>
<accession>G5IZ02</accession>
<dbReference type="InterPro" id="IPR005532">
    <property type="entry name" value="SUMF_dom"/>
</dbReference>
<evidence type="ECO:0000259" key="2">
    <source>
        <dbReference type="Pfam" id="PF05419"/>
    </source>
</evidence>
<dbReference type="CDD" id="cd16383">
    <property type="entry name" value="GUN4"/>
    <property type="match status" value="1"/>
</dbReference>
<dbReference type="Pfam" id="PF05419">
    <property type="entry name" value="GUN4"/>
    <property type="match status" value="1"/>
</dbReference>
<dbReference type="AlphaFoldDB" id="G5IZ02"/>
<dbReference type="GO" id="GO:0046906">
    <property type="term" value="F:tetrapyrrole binding"/>
    <property type="evidence" value="ECO:0007669"/>
    <property type="project" value="TreeGrafter"/>
</dbReference>
<dbReference type="PANTHER" id="PTHR34800:SF1">
    <property type="entry name" value="TETRAPYRROLE-BINDING PROTEIN, CHLOROPLASTIC"/>
    <property type="match status" value="1"/>
</dbReference>
<dbReference type="InterPro" id="IPR008629">
    <property type="entry name" value="GUN4-like"/>
</dbReference>
<dbReference type="PANTHER" id="PTHR34800">
    <property type="entry name" value="TETRAPYRROLE-BINDING PROTEIN, CHLOROPLASTIC"/>
    <property type="match status" value="1"/>
</dbReference>
<feature type="domain" description="GUN4-like" evidence="2">
    <location>
        <begin position="466"/>
        <end position="541"/>
    </location>
</feature>
<dbReference type="SUPFAM" id="SSF56436">
    <property type="entry name" value="C-type lectin-like"/>
    <property type="match status" value="1"/>
</dbReference>
<dbReference type="InterPro" id="IPR037215">
    <property type="entry name" value="GUN4-like_sf"/>
</dbReference>
<evidence type="ECO:0008006" key="5">
    <source>
        <dbReference type="Google" id="ProtNLM"/>
    </source>
</evidence>
<dbReference type="EMBL" id="AESD01000083">
    <property type="protein sequence ID" value="EHJ14811.1"/>
    <property type="molecule type" value="Genomic_DNA"/>
</dbReference>
<dbReference type="Pfam" id="PF03781">
    <property type="entry name" value="FGE-sulfatase"/>
    <property type="match status" value="1"/>
</dbReference>
<dbReference type="SUPFAM" id="SSF140869">
    <property type="entry name" value="GUN4-like"/>
    <property type="match status" value="1"/>
</dbReference>
<evidence type="ECO:0000313" key="3">
    <source>
        <dbReference type="EMBL" id="EHJ14811.1"/>
    </source>
</evidence>
<proteinExistence type="predicted"/>
<reference evidence="3 4" key="1">
    <citation type="journal article" date="2011" name="Front. Microbiol.">
        <title>Two Strains of Crocosphaera watsonii with Highly Conserved Genomes are Distinguished by Strain-Specific Features.</title>
        <authorList>
            <person name="Bench S.R."/>
            <person name="Ilikchyan I.N."/>
            <person name="Tripp H.J."/>
            <person name="Zehr J.P."/>
        </authorList>
    </citation>
    <scope>NUCLEOTIDE SEQUENCE [LARGE SCALE GENOMIC DNA]</scope>
    <source>
        <strain evidence="3 4">WH 0003</strain>
    </source>
</reference>
<organism evidence="3 4">
    <name type="scientific">Crocosphaera watsonii WH 0003</name>
    <dbReference type="NCBI Taxonomy" id="423471"/>
    <lineage>
        <taxon>Bacteria</taxon>
        <taxon>Bacillati</taxon>
        <taxon>Cyanobacteriota</taxon>
        <taxon>Cyanophyceae</taxon>
        <taxon>Oscillatoriophycideae</taxon>
        <taxon>Chroococcales</taxon>
        <taxon>Aphanothecaceae</taxon>
        <taxon>Crocosphaera</taxon>
    </lineage>
</organism>
<dbReference type="Proteomes" id="UP000003477">
    <property type="component" value="Unassembled WGS sequence"/>
</dbReference>
<name>G5IZ02_CROWT</name>
<sequence>MKEYQNTQFILTSRPHGFELNADQPSYPIKIDLKLRIREFTNDQKEQFINKWYRTVMWEMKWKKLYENSLNNPPNEQLTKKVTRIRSDQEARENAEDLRKQLFANLALKDLARNPLLITMITTTHRAERTLPTEREELYRKITDLLLSTRPHHKNTLLTLKAKNNKIILQVLAWHLMEAEETTFTPEEGIQWIESTLKDCCQENQSLTGKQFLREMLEITGLLQERELDTYEFSHLTFQEYFAALYLKDLGNEGQAKVIERLGDKTWEEVIYFYMSLADANPIITAILNNPNYNTLYIANQYKSWSLVTASIREKINDCNKSYYASHEDHPLIFYDQILALTTLEKHFNNLTAIDEKNAISEPITWVEYKLFLDAQISGQFHSTAEVIDISDKIFNSPVIGIKWQDARWFCAWLATRKDLQSSEEVYDYRLPTADEMLQSARKGITEDYEGTGDFLRVVRVTIPSYYQTLINYLSSGRWKDADEETVQVILQVANRVKQGWLDFKDIDNFPCEDLRIIDQLWVKYSNGQFGFSVQKQIYMDELGGTKMYNE</sequence>
<evidence type="ECO:0000259" key="1">
    <source>
        <dbReference type="Pfam" id="PF03781"/>
    </source>
</evidence>
<comment type="caution">
    <text evidence="3">The sequence shown here is derived from an EMBL/GenBank/DDBJ whole genome shotgun (WGS) entry which is preliminary data.</text>
</comment>
<dbReference type="InterPro" id="IPR016187">
    <property type="entry name" value="CTDL_fold"/>
</dbReference>
<feature type="domain" description="Sulfatase-modifying factor enzyme-like" evidence="1">
    <location>
        <begin position="392"/>
        <end position="457"/>
    </location>
</feature>
<evidence type="ECO:0000313" key="4">
    <source>
        <dbReference type="Proteomes" id="UP000003477"/>
    </source>
</evidence>
<dbReference type="PATRIC" id="fig|423471.3.peg.460"/>